<accession>A0AAJ0BLU6</accession>
<reference evidence="2" key="1">
    <citation type="submission" date="2023-06" db="EMBL/GenBank/DDBJ databases">
        <title>Genome-scale phylogeny and comparative genomics of the fungal order Sordariales.</title>
        <authorList>
            <consortium name="Lawrence Berkeley National Laboratory"/>
            <person name="Hensen N."/>
            <person name="Bonometti L."/>
            <person name="Westerberg I."/>
            <person name="Brannstrom I.O."/>
            <person name="Guillou S."/>
            <person name="Cros-Aarteil S."/>
            <person name="Calhoun S."/>
            <person name="Haridas S."/>
            <person name="Kuo A."/>
            <person name="Mondo S."/>
            <person name="Pangilinan J."/>
            <person name="Riley R."/>
            <person name="Labutti K."/>
            <person name="Andreopoulos B."/>
            <person name="Lipzen A."/>
            <person name="Chen C."/>
            <person name="Yanf M."/>
            <person name="Daum C."/>
            <person name="Ng V."/>
            <person name="Clum A."/>
            <person name="Steindorff A."/>
            <person name="Ohm R."/>
            <person name="Martin F."/>
            <person name="Silar P."/>
            <person name="Natvig D."/>
            <person name="Lalanne C."/>
            <person name="Gautier V."/>
            <person name="Ament-Velasquez S.L."/>
            <person name="Kruys A."/>
            <person name="Hutchinson M.I."/>
            <person name="Powell A.J."/>
            <person name="Barry K."/>
            <person name="Miller A.N."/>
            <person name="Grigoriev I.V."/>
            <person name="Debuchy R."/>
            <person name="Gladieux P."/>
            <person name="Thoren M.H."/>
            <person name="Johannesson H."/>
        </authorList>
    </citation>
    <scope>NUCLEOTIDE SEQUENCE</scope>
    <source>
        <strain evidence="2">PSN4</strain>
    </source>
</reference>
<evidence type="ECO:0000259" key="1">
    <source>
        <dbReference type="Pfam" id="PF06985"/>
    </source>
</evidence>
<name>A0AAJ0BLU6_9PEZI</name>
<dbReference type="Proteomes" id="UP001239445">
    <property type="component" value="Unassembled WGS sequence"/>
</dbReference>
<dbReference type="EMBL" id="MU839828">
    <property type="protein sequence ID" value="KAK1759247.1"/>
    <property type="molecule type" value="Genomic_DNA"/>
</dbReference>
<evidence type="ECO:0000313" key="2">
    <source>
        <dbReference type="EMBL" id="KAK1759247.1"/>
    </source>
</evidence>
<dbReference type="Pfam" id="PF06985">
    <property type="entry name" value="HET"/>
    <property type="match status" value="1"/>
</dbReference>
<gene>
    <name evidence="2" type="ORF">QBC47DRAFT_100622</name>
</gene>
<protein>
    <recommendedName>
        <fullName evidence="1">Heterokaryon incompatibility domain-containing protein</fullName>
    </recommendedName>
</protein>
<keyword evidence="3" id="KW-1185">Reference proteome</keyword>
<dbReference type="Pfam" id="PF26639">
    <property type="entry name" value="Het-6_barrel"/>
    <property type="match status" value="1"/>
</dbReference>
<dbReference type="AlphaFoldDB" id="A0AAJ0BLU6"/>
<sequence length="528" mass="59758">MGRIYHDCASVVAWLGLEGPETALAFKIMEIVQTQISAETWVQTARIRSWRNLLGEKKEDASPEIRRNIALLDEVMSPAWDAHWEAFSQLMHRSWFYRAWTTQECILPPQGSFWCGNLRCPIRHFFRPVAQLAERLHHGSLDDVFLGSDTLLGEREALRRNLILLEVGRSRFALHHAPMYEIPWKSARRGQCIDPRDHVYSTLGLFDHDPIHPDYAKPVDEVFREFVLVAEPRIDHILYKVEEPSQRVTPNLPSWVPDFQTPGWPIEWVCLGAEPVYNAGQAGDKVILKLESTDPRVFALMGCLVDEVKHVGASFDELVGRDGLLTSLRQLDGMEWAGGDIVETFWRTLPINLIGAGPMHLTAERHGTGFRAMALYMIASSISLPDVSPTDVSTTEQLVESLRRKTNTEFLPTWAEILDFSAALRGDEAGRKDAIRDASARAKEYMFSLHRMFEGRRWYVTDKGSLGTGPMSLRAGDRVCIFQGMRYPCLLRGKGDGGRYTFIGCCYVDGIMHGEALPGAEFVRVEIE</sequence>
<dbReference type="PANTHER" id="PTHR24148:SF64">
    <property type="entry name" value="HETEROKARYON INCOMPATIBILITY DOMAIN-CONTAINING PROTEIN"/>
    <property type="match status" value="1"/>
</dbReference>
<comment type="caution">
    <text evidence="2">The sequence shown here is derived from an EMBL/GenBank/DDBJ whole genome shotgun (WGS) entry which is preliminary data.</text>
</comment>
<organism evidence="2 3">
    <name type="scientific">Echria macrotheca</name>
    <dbReference type="NCBI Taxonomy" id="438768"/>
    <lineage>
        <taxon>Eukaryota</taxon>
        <taxon>Fungi</taxon>
        <taxon>Dikarya</taxon>
        <taxon>Ascomycota</taxon>
        <taxon>Pezizomycotina</taxon>
        <taxon>Sordariomycetes</taxon>
        <taxon>Sordariomycetidae</taxon>
        <taxon>Sordariales</taxon>
        <taxon>Schizotheciaceae</taxon>
        <taxon>Echria</taxon>
    </lineage>
</organism>
<evidence type="ECO:0000313" key="3">
    <source>
        <dbReference type="Proteomes" id="UP001239445"/>
    </source>
</evidence>
<proteinExistence type="predicted"/>
<feature type="domain" description="Heterokaryon incompatibility" evidence="1">
    <location>
        <begin position="1"/>
        <end position="104"/>
    </location>
</feature>
<dbReference type="InterPro" id="IPR010730">
    <property type="entry name" value="HET"/>
</dbReference>
<dbReference type="InterPro" id="IPR052895">
    <property type="entry name" value="HetReg/Transcr_Mod"/>
</dbReference>
<dbReference type="PANTHER" id="PTHR24148">
    <property type="entry name" value="ANKYRIN REPEAT DOMAIN-CONTAINING PROTEIN 39 HOMOLOG-RELATED"/>
    <property type="match status" value="1"/>
</dbReference>